<feature type="domain" description="Cyclic nucleotide-binding" evidence="1">
    <location>
        <begin position="142"/>
        <end position="241"/>
    </location>
</feature>
<dbReference type="SMART" id="SM00100">
    <property type="entry name" value="cNMP"/>
    <property type="match status" value="1"/>
</dbReference>
<dbReference type="Proteomes" id="UP001431783">
    <property type="component" value="Unassembled WGS sequence"/>
</dbReference>
<comment type="caution">
    <text evidence="2">The sequence shown here is derived from an EMBL/GenBank/DDBJ whole genome shotgun (WGS) entry which is preliminary data.</text>
</comment>
<keyword evidence="3" id="KW-1185">Reference proteome</keyword>
<reference evidence="2 3" key="1">
    <citation type="submission" date="2023-03" db="EMBL/GenBank/DDBJ databases">
        <title>Genome insight into feeding habits of ladybird beetles.</title>
        <authorList>
            <person name="Li H.-S."/>
            <person name="Huang Y.-H."/>
            <person name="Pang H."/>
        </authorList>
    </citation>
    <scope>NUCLEOTIDE SEQUENCE [LARGE SCALE GENOMIC DNA]</scope>
    <source>
        <strain evidence="2">SYSU_2023b</strain>
        <tissue evidence="2">Whole body</tissue>
    </source>
</reference>
<dbReference type="CDD" id="cd00038">
    <property type="entry name" value="CAP_ED"/>
    <property type="match status" value="1"/>
</dbReference>
<dbReference type="EMBL" id="JARQZJ010000001">
    <property type="protein sequence ID" value="KAK9869464.1"/>
    <property type="molecule type" value="Genomic_DNA"/>
</dbReference>
<dbReference type="InterPro" id="IPR018490">
    <property type="entry name" value="cNMP-bd_dom_sf"/>
</dbReference>
<proteinExistence type="predicted"/>
<dbReference type="InterPro" id="IPR000595">
    <property type="entry name" value="cNMP-bd_dom"/>
</dbReference>
<evidence type="ECO:0000313" key="3">
    <source>
        <dbReference type="Proteomes" id="UP001431783"/>
    </source>
</evidence>
<dbReference type="PROSITE" id="PS50042">
    <property type="entry name" value="CNMP_BINDING_3"/>
    <property type="match status" value="1"/>
</dbReference>
<dbReference type="Gene3D" id="1.10.287.630">
    <property type="entry name" value="Helix hairpin bin"/>
    <property type="match status" value="1"/>
</dbReference>
<gene>
    <name evidence="2" type="ORF">WA026_003219</name>
</gene>
<dbReference type="AlphaFoldDB" id="A0AAW1TI39"/>
<name>A0AAW1TI39_9CUCU</name>
<dbReference type="PANTHER" id="PTHR45689:SF14">
    <property type="entry name" value="CYCLIC NUCLEOTIDE-GATED CATION CHANNEL SUBUNIT A-LIKE PROTEIN"/>
    <property type="match status" value="1"/>
</dbReference>
<dbReference type="Gene3D" id="2.60.120.10">
    <property type="entry name" value="Jelly Rolls"/>
    <property type="match status" value="1"/>
</dbReference>
<dbReference type="Pfam" id="PF00027">
    <property type="entry name" value="cNMP_binding"/>
    <property type="match status" value="1"/>
</dbReference>
<evidence type="ECO:0000313" key="2">
    <source>
        <dbReference type="EMBL" id="KAK9869464.1"/>
    </source>
</evidence>
<evidence type="ECO:0000259" key="1">
    <source>
        <dbReference type="PROSITE" id="PS50042"/>
    </source>
</evidence>
<accession>A0AAW1TI39</accession>
<protein>
    <recommendedName>
        <fullName evidence="1">Cyclic nucleotide-binding domain-containing protein</fullName>
    </recommendedName>
</protein>
<dbReference type="InterPro" id="IPR014710">
    <property type="entry name" value="RmlC-like_jellyroll"/>
</dbReference>
<dbReference type="GO" id="GO:0003254">
    <property type="term" value="P:regulation of membrane depolarization"/>
    <property type="evidence" value="ECO:0007669"/>
    <property type="project" value="TreeGrafter"/>
</dbReference>
<sequence>MFTRIDNTSGRVCHNSYRNHMPFFRAGDGYRPVTLPIEQLSCGFLIIIGFVYHNFAIATIFDILGSVYISESKYQELLFHVPDYIRTRNLPKSMKKKMFMYFEYKFRGRFFKEDEILSTLSEHLRCEVVLNSCENILRKIPLLQGMSKNVIGSVIGFLKREIYLPNDVVIKFGDPMTKMYWISYGTFAAYFGDDMTEILHFEDGDHFCDNAITSKPGPCTLSIVALEITEVFTLNRRDIKHCTAFLKEISEKVNKITKDKSALYINLAERMTDKGVQNRVLADLRRGRILERDRWRRKRTGPLHTIRDKKLIP</sequence>
<organism evidence="2 3">
    <name type="scientific">Henosepilachna vigintioctopunctata</name>
    <dbReference type="NCBI Taxonomy" id="420089"/>
    <lineage>
        <taxon>Eukaryota</taxon>
        <taxon>Metazoa</taxon>
        <taxon>Ecdysozoa</taxon>
        <taxon>Arthropoda</taxon>
        <taxon>Hexapoda</taxon>
        <taxon>Insecta</taxon>
        <taxon>Pterygota</taxon>
        <taxon>Neoptera</taxon>
        <taxon>Endopterygota</taxon>
        <taxon>Coleoptera</taxon>
        <taxon>Polyphaga</taxon>
        <taxon>Cucujiformia</taxon>
        <taxon>Coccinelloidea</taxon>
        <taxon>Coccinellidae</taxon>
        <taxon>Epilachninae</taxon>
        <taxon>Epilachnini</taxon>
        <taxon>Henosepilachna</taxon>
    </lineage>
</organism>
<dbReference type="InterPro" id="IPR051413">
    <property type="entry name" value="K/Na_HCN_channel"/>
</dbReference>
<dbReference type="GO" id="GO:0035725">
    <property type="term" value="P:sodium ion transmembrane transport"/>
    <property type="evidence" value="ECO:0007669"/>
    <property type="project" value="TreeGrafter"/>
</dbReference>
<dbReference type="GO" id="GO:0098855">
    <property type="term" value="C:HCN channel complex"/>
    <property type="evidence" value="ECO:0007669"/>
    <property type="project" value="TreeGrafter"/>
</dbReference>
<dbReference type="GO" id="GO:0005249">
    <property type="term" value="F:voltage-gated potassium channel activity"/>
    <property type="evidence" value="ECO:0007669"/>
    <property type="project" value="TreeGrafter"/>
</dbReference>
<dbReference type="PANTHER" id="PTHR45689">
    <property type="entry name" value="I[[H]] CHANNEL, ISOFORM E"/>
    <property type="match status" value="1"/>
</dbReference>
<dbReference type="SUPFAM" id="SSF51206">
    <property type="entry name" value="cAMP-binding domain-like"/>
    <property type="match status" value="1"/>
</dbReference>